<feature type="compositionally biased region" description="Basic and acidic residues" evidence="6">
    <location>
        <begin position="490"/>
        <end position="512"/>
    </location>
</feature>
<keyword evidence="2" id="KW-1003">Cell membrane</keyword>
<dbReference type="EMBL" id="LQQR01000005">
    <property type="protein sequence ID" value="KZE23054.1"/>
    <property type="molecule type" value="Genomic_DNA"/>
</dbReference>
<dbReference type="AlphaFoldDB" id="A0AB34XW14"/>
<reference evidence="9" key="1">
    <citation type="submission" date="2016-01" db="EMBL/GenBank/DDBJ databases">
        <title>Draft genome of Chromobacterium sp. F49.</title>
        <authorList>
            <person name="Hong K.W."/>
        </authorList>
    </citation>
    <scope>NUCLEOTIDE SEQUENCE [LARGE SCALE GENOMIC DNA]</scope>
    <source>
        <strain evidence="9">M40</strain>
    </source>
</reference>
<evidence type="ECO:0000313" key="9">
    <source>
        <dbReference type="Proteomes" id="UP000076612"/>
    </source>
</evidence>
<feature type="transmembrane region" description="Helical" evidence="7">
    <location>
        <begin position="51"/>
        <end position="70"/>
    </location>
</feature>
<gene>
    <name evidence="8" type="ORF">AVW13_04885</name>
</gene>
<sequence length="512" mass="52538">MAPSSPTTTDSASAGPGIGTPGLIFFVLAAAAPLTILAGFVPLGMLAGGDAVVLGFLYPGLVYLLFAVGYTTIARHVPGGGAFLTYIAAGLGARTGSVAGMIAYVGYLGGQIGFTASASVFASFTIETLTGLRLHWLPIAVVITVLVLTLGLRRVGVGAATVAVLLVAECAILAAFAVAVLVLGGYEGLTLTAFAPEKWVSAALPAVFVLTFVAFVGFEQTTVYRTETRDPNRTIPRATYLAVAILLIGYTFGAWVILQAAGQSRMSALLAGDPAELVFTLNDEFVGPAATVVMLLLVVTSFIAGVIALQNTSARYLVNLARGGLLPGRLARLASSGSPLTANFVQAGLVLSALVIFASLGADPYTQVVTWTNTPTIVAVLVLQILTSISVVSHFRRDRRGETLWTTGIAPALAAVLVTGALVLLVAQMGALTGLGPAGNACVLAPLVLAAAYGLVRARLVDPGRATLATLGADAPDLDEASDPAEADAADLRDRRSASPTTDHHRSQEREG</sequence>
<feature type="compositionally biased region" description="Acidic residues" evidence="6">
    <location>
        <begin position="476"/>
        <end position="489"/>
    </location>
</feature>
<feature type="transmembrane region" description="Helical" evidence="7">
    <location>
        <begin position="340"/>
        <end position="362"/>
    </location>
</feature>
<protein>
    <submittedName>
        <fullName evidence="8">Amino acid permease</fullName>
    </submittedName>
</protein>
<evidence type="ECO:0000256" key="5">
    <source>
        <dbReference type="ARBA" id="ARBA00023136"/>
    </source>
</evidence>
<dbReference type="Proteomes" id="UP000076612">
    <property type="component" value="Unassembled WGS sequence"/>
</dbReference>
<dbReference type="RefSeq" id="WP_063248962.1">
    <property type="nucleotide sequence ID" value="NZ_CBDRLP010000002.1"/>
</dbReference>
<feature type="transmembrane region" description="Helical" evidence="7">
    <location>
        <begin position="76"/>
        <end position="93"/>
    </location>
</feature>
<comment type="caution">
    <text evidence="8">The sequence shown here is derived from an EMBL/GenBank/DDBJ whole genome shotgun (WGS) entry which is preliminary data.</text>
</comment>
<feature type="transmembrane region" description="Helical" evidence="7">
    <location>
        <begin position="132"/>
        <end position="152"/>
    </location>
</feature>
<dbReference type="Pfam" id="PF13520">
    <property type="entry name" value="AA_permease_2"/>
    <property type="match status" value="1"/>
</dbReference>
<feature type="region of interest" description="Disordered" evidence="6">
    <location>
        <begin position="472"/>
        <end position="512"/>
    </location>
</feature>
<keyword evidence="5 7" id="KW-0472">Membrane</keyword>
<evidence type="ECO:0000313" key="8">
    <source>
        <dbReference type="EMBL" id="KZE23054.1"/>
    </source>
</evidence>
<dbReference type="GO" id="GO:0022857">
    <property type="term" value="F:transmembrane transporter activity"/>
    <property type="evidence" value="ECO:0007669"/>
    <property type="project" value="InterPro"/>
</dbReference>
<evidence type="ECO:0000256" key="2">
    <source>
        <dbReference type="ARBA" id="ARBA00022475"/>
    </source>
</evidence>
<dbReference type="PIRSF" id="PIRSF006060">
    <property type="entry name" value="AA_transporter"/>
    <property type="match status" value="1"/>
</dbReference>
<feature type="transmembrane region" description="Helical" evidence="7">
    <location>
        <begin position="198"/>
        <end position="218"/>
    </location>
</feature>
<comment type="subcellular location">
    <subcellularLocation>
        <location evidence="1">Cell membrane</location>
        <topology evidence="1">Multi-pass membrane protein</topology>
    </subcellularLocation>
</comment>
<dbReference type="PANTHER" id="PTHR42770">
    <property type="entry name" value="AMINO ACID TRANSPORTER-RELATED"/>
    <property type="match status" value="1"/>
</dbReference>
<evidence type="ECO:0000256" key="1">
    <source>
        <dbReference type="ARBA" id="ARBA00004651"/>
    </source>
</evidence>
<feature type="transmembrane region" description="Helical" evidence="7">
    <location>
        <begin position="105"/>
        <end position="126"/>
    </location>
</feature>
<feature type="transmembrane region" description="Helical" evidence="7">
    <location>
        <begin position="285"/>
        <end position="309"/>
    </location>
</feature>
<dbReference type="PANTHER" id="PTHR42770:SF16">
    <property type="entry name" value="AMINO ACID PERMEASE"/>
    <property type="match status" value="1"/>
</dbReference>
<dbReference type="InterPro" id="IPR002293">
    <property type="entry name" value="AA/rel_permease1"/>
</dbReference>
<feature type="transmembrane region" description="Helical" evidence="7">
    <location>
        <begin position="23"/>
        <end position="44"/>
    </location>
</feature>
<evidence type="ECO:0000256" key="6">
    <source>
        <dbReference type="SAM" id="MobiDB-lite"/>
    </source>
</evidence>
<accession>A0AB34XW14</accession>
<dbReference type="InterPro" id="IPR050367">
    <property type="entry name" value="APC_superfamily"/>
</dbReference>
<evidence type="ECO:0000256" key="4">
    <source>
        <dbReference type="ARBA" id="ARBA00022989"/>
    </source>
</evidence>
<feature type="transmembrane region" description="Helical" evidence="7">
    <location>
        <begin position="404"/>
        <end position="426"/>
    </location>
</feature>
<evidence type="ECO:0000256" key="7">
    <source>
        <dbReference type="SAM" id="Phobius"/>
    </source>
</evidence>
<dbReference type="Gene3D" id="1.20.1740.10">
    <property type="entry name" value="Amino acid/polyamine transporter I"/>
    <property type="match status" value="1"/>
</dbReference>
<keyword evidence="4 7" id="KW-1133">Transmembrane helix</keyword>
<dbReference type="GO" id="GO:0005886">
    <property type="term" value="C:plasma membrane"/>
    <property type="evidence" value="ECO:0007669"/>
    <property type="project" value="UniProtKB-SubCell"/>
</dbReference>
<evidence type="ECO:0000256" key="3">
    <source>
        <dbReference type="ARBA" id="ARBA00022692"/>
    </source>
</evidence>
<feature type="transmembrane region" description="Helical" evidence="7">
    <location>
        <begin position="438"/>
        <end position="456"/>
    </location>
</feature>
<proteinExistence type="predicted"/>
<feature type="transmembrane region" description="Helical" evidence="7">
    <location>
        <begin position="164"/>
        <end position="186"/>
    </location>
</feature>
<organism evidence="8 9">
    <name type="scientific">Brevibacterium casei</name>
    <dbReference type="NCBI Taxonomy" id="33889"/>
    <lineage>
        <taxon>Bacteria</taxon>
        <taxon>Bacillati</taxon>
        <taxon>Actinomycetota</taxon>
        <taxon>Actinomycetes</taxon>
        <taxon>Micrococcales</taxon>
        <taxon>Brevibacteriaceae</taxon>
        <taxon>Brevibacterium</taxon>
    </lineage>
</organism>
<feature type="transmembrane region" description="Helical" evidence="7">
    <location>
        <begin position="238"/>
        <end position="258"/>
    </location>
</feature>
<name>A0AB34XW14_9MICO</name>
<feature type="transmembrane region" description="Helical" evidence="7">
    <location>
        <begin position="374"/>
        <end position="392"/>
    </location>
</feature>
<keyword evidence="3 7" id="KW-0812">Transmembrane</keyword>